<proteinExistence type="predicted"/>
<dbReference type="Proteomes" id="UP000305401">
    <property type="component" value="Unassembled WGS sequence"/>
</dbReference>
<sequence length="188" mass="19978">MKIFMSFLSAVALLAGSLFIGGCSSLDSSGLTKAQKKEIRAQEDSLRALVAAKAVVDRQFIAIADQITLRRGRTFNVNSSLNYVSLNGNDAVIQVASTSGWPGFNGLGGVTLKGTATDIRKSFDKKGNLSMSMRVSGSGLSGEVRLQMPRGSDRAYVQVKGTFSFNQLSMYCTVEPYDGTGVVQGSSL</sequence>
<evidence type="ECO:0000313" key="1">
    <source>
        <dbReference type="EMBL" id="THG43895.1"/>
    </source>
</evidence>
<organism evidence="1 2">
    <name type="scientific">Muribaculum caecicola</name>
    <dbReference type="NCBI Taxonomy" id="3038144"/>
    <lineage>
        <taxon>Bacteria</taxon>
        <taxon>Pseudomonadati</taxon>
        <taxon>Bacteroidota</taxon>
        <taxon>Bacteroidia</taxon>
        <taxon>Bacteroidales</taxon>
        <taxon>Muribaculaceae</taxon>
        <taxon>Muribaculum</taxon>
    </lineage>
</organism>
<keyword evidence="2" id="KW-1185">Reference proteome</keyword>
<comment type="caution">
    <text evidence="1">The sequence shown here is derived from an EMBL/GenBank/DDBJ whole genome shotgun (WGS) entry which is preliminary data.</text>
</comment>
<protein>
    <submittedName>
        <fullName evidence="1">DUF4251 domain-containing protein</fullName>
    </submittedName>
</protein>
<name>A0AC61S370_9BACT</name>
<evidence type="ECO:0000313" key="2">
    <source>
        <dbReference type="Proteomes" id="UP000305401"/>
    </source>
</evidence>
<dbReference type="EMBL" id="SSTG01000166">
    <property type="protein sequence ID" value="THG43895.1"/>
    <property type="molecule type" value="Genomic_DNA"/>
</dbReference>
<accession>A0AC61S370</accession>
<gene>
    <name evidence="1" type="ORF">E5990_09865</name>
</gene>
<reference evidence="1" key="1">
    <citation type="submission" date="2019-04" db="EMBL/GenBank/DDBJ databases">
        <title>Microbes associate with the intestines of laboratory mice.</title>
        <authorList>
            <person name="Navarre W."/>
            <person name="Wong E."/>
            <person name="Huang K.C."/>
            <person name="Tropini C."/>
            <person name="Ng K."/>
            <person name="Yu B."/>
        </authorList>
    </citation>
    <scope>NUCLEOTIDE SEQUENCE</scope>
    <source>
        <strain evidence="1">NM86_A22</strain>
    </source>
</reference>